<sequence length="43" mass="4834">MTHHSVMSTYSGKRLSKQASQCCIASPLKYEITMKSLLSSRSR</sequence>
<dbReference type="Proteomes" id="UP000095283">
    <property type="component" value="Unplaced"/>
</dbReference>
<evidence type="ECO:0000313" key="2">
    <source>
        <dbReference type="WBParaSite" id="Hba_13947"/>
    </source>
</evidence>
<dbReference type="WBParaSite" id="Hba_13947">
    <property type="protein sequence ID" value="Hba_13947"/>
    <property type="gene ID" value="Hba_13947"/>
</dbReference>
<accession>A0A1I7X8X3</accession>
<evidence type="ECO:0000313" key="1">
    <source>
        <dbReference type="Proteomes" id="UP000095283"/>
    </source>
</evidence>
<proteinExistence type="predicted"/>
<name>A0A1I7X8X3_HETBA</name>
<protein>
    <submittedName>
        <fullName evidence="2">Uncharacterized protein</fullName>
    </submittedName>
</protein>
<dbReference type="AlphaFoldDB" id="A0A1I7X8X3"/>
<keyword evidence="1" id="KW-1185">Reference proteome</keyword>
<reference evidence="2" key="1">
    <citation type="submission" date="2016-11" db="UniProtKB">
        <authorList>
            <consortium name="WormBaseParasite"/>
        </authorList>
    </citation>
    <scope>IDENTIFICATION</scope>
</reference>
<organism evidence="1 2">
    <name type="scientific">Heterorhabditis bacteriophora</name>
    <name type="common">Entomopathogenic nematode worm</name>
    <dbReference type="NCBI Taxonomy" id="37862"/>
    <lineage>
        <taxon>Eukaryota</taxon>
        <taxon>Metazoa</taxon>
        <taxon>Ecdysozoa</taxon>
        <taxon>Nematoda</taxon>
        <taxon>Chromadorea</taxon>
        <taxon>Rhabditida</taxon>
        <taxon>Rhabditina</taxon>
        <taxon>Rhabditomorpha</taxon>
        <taxon>Strongyloidea</taxon>
        <taxon>Heterorhabditidae</taxon>
        <taxon>Heterorhabditis</taxon>
    </lineage>
</organism>